<dbReference type="SMART" id="SM00131">
    <property type="entry name" value="KU"/>
    <property type="match status" value="3"/>
</dbReference>
<evidence type="ECO:0000313" key="15">
    <source>
        <dbReference type="Ensembl" id="ENSORLP00000005218.2"/>
    </source>
</evidence>
<evidence type="ECO:0000256" key="9">
    <source>
        <dbReference type="ARBA" id="ARBA00023157"/>
    </source>
</evidence>
<feature type="domain" description="BPTI/Kunitz inhibitor" evidence="14">
    <location>
        <begin position="84"/>
        <end position="134"/>
    </location>
</feature>
<dbReference type="FunCoup" id="H2LGW5">
    <property type="interactions" value="301"/>
</dbReference>
<accession>H2LGW5</accession>
<feature type="domain" description="BPTI/Kunitz inhibitor" evidence="14">
    <location>
        <begin position="204"/>
        <end position="254"/>
    </location>
</feature>
<evidence type="ECO:0000256" key="1">
    <source>
        <dbReference type="ARBA" id="ARBA00004613"/>
    </source>
</evidence>
<dbReference type="Gene3D" id="4.10.410.10">
    <property type="entry name" value="Pancreatic trypsin inhibitor Kunitz domain"/>
    <property type="match status" value="3"/>
</dbReference>
<evidence type="ECO:0000256" key="5">
    <source>
        <dbReference type="ARBA" id="ARBA00022729"/>
    </source>
</evidence>
<dbReference type="SUPFAM" id="SSF57362">
    <property type="entry name" value="BPTI-like"/>
    <property type="match status" value="3"/>
</dbReference>
<evidence type="ECO:0000256" key="7">
    <source>
        <dbReference type="ARBA" id="ARBA00022900"/>
    </source>
</evidence>
<dbReference type="GO" id="GO:0004867">
    <property type="term" value="F:serine-type endopeptidase inhibitor activity"/>
    <property type="evidence" value="ECO:0000318"/>
    <property type="project" value="GO_Central"/>
</dbReference>
<keyword evidence="10" id="KW-0325">Glycoprotein</keyword>
<keyword evidence="7" id="KW-0722">Serine protease inhibitor</keyword>
<dbReference type="PROSITE" id="PS50279">
    <property type="entry name" value="BPTI_KUNITZ_2"/>
    <property type="match status" value="3"/>
</dbReference>
<dbReference type="PRINTS" id="PR00759">
    <property type="entry name" value="BASICPTASE"/>
</dbReference>
<keyword evidence="2" id="KW-0964">Secreted</keyword>
<evidence type="ECO:0000256" key="8">
    <source>
        <dbReference type="ARBA" id="ARBA00023084"/>
    </source>
</evidence>
<evidence type="ECO:0000256" key="11">
    <source>
        <dbReference type="ARBA" id="ARBA00060238"/>
    </source>
</evidence>
<keyword evidence="4" id="KW-0356">Hemostasis</keyword>
<dbReference type="GO" id="GO:0007507">
    <property type="term" value="P:heart development"/>
    <property type="evidence" value="ECO:0007669"/>
    <property type="project" value="Ensembl"/>
</dbReference>
<reference evidence="15 16" key="1">
    <citation type="journal article" date="2007" name="Nature">
        <title>The medaka draft genome and insights into vertebrate genome evolution.</title>
        <authorList>
            <person name="Kasahara M."/>
            <person name="Naruse K."/>
            <person name="Sasaki S."/>
            <person name="Nakatani Y."/>
            <person name="Qu W."/>
            <person name="Ahsan B."/>
            <person name="Yamada T."/>
            <person name="Nagayasu Y."/>
            <person name="Doi K."/>
            <person name="Kasai Y."/>
            <person name="Jindo T."/>
            <person name="Kobayashi D."/>
            <person name="Shimada A."/>
            <person name="Toyoda A."/>
            <person name="Kuroki Y."/>
            <person name="Fujiyama A."/>
            <person name="Sasaki T."/>
            <person name="Shimizu A."/>
            <person name="Asakawa S."/>
            <person name="Shimizu N."/>
            <person name="Hashimoto S."/>
            <person name="Yang J."/>
            <person name="Lee Y."/>
            <person name="Matsushima K."/>
            <person name="Sugano S."/>
            <person name="Sakaizumi M."/>
            <person name="Narita T."/>
            <person name="Ohishi K."/>
            <person name="Haga S."/>
            <person name="Ohta F."/>
            <person name="Nomoto H."/>
            <person name="Nogata K."/>
            <person name="Morishita T."/>
            <person name="Endo T."/>
            <person name="Shin-I T."/>
            <person name="Takeda H."/>
            <person name="Morishita S."/>
            <person name="Kohara Y."/>
        </authorList>
    </citation>
    <scope>NUCLEOTIDE SEQUENCE [LARGE SCALE GENOMIC DNA]</scope>
    <source>
        <strain evidence="15 16">Hd-rR</strain>
    </source>
</reference>
<dbReference type="GO" id="GO:0007596">
    <property type="term" value="P:blood coagulation"/>
    <property type="evidence" value="ECO:0007669"/>
    <property type="project" value="UniProtKB-KW"/>
</dbReference>
<reference evidence="15" key="2">
    <citation type="submission" date="2025-08" db="UniProtKB">
        <authorList>
            <consortium name="Ensembl"/>
        </authorList>
    </citation>
    <scope>IDENTIFICATION</scope>
    <source>
        <strain evidence="15">Hd-rR</strain>
    </source>
</reference>
<keyword evidence="3" id="KW-0646">Protease inhibitor</keyword>
<dbReference type="Bgee" id="ENSORLG00000004168">
    <property type="expression patterns" value="Expressed in heart and 14 other cell types or tissues"/>
</dbReference>
<dbReference type="InParanoid" id="H2LGW5"/>
<reference evidence="15" key="3">
    <citation type="submission" date="2025-09" db="UniProtKB">
        <authorList>
            <consortium name="Ensembl"/>
        </authorList>
    </citation>
    <scope>IDENTIFICATION</scope>
    <source>
        <strain evidence="15">Hd-rR</strain>
    </source>
</reference>
<keyword evidence="5" id="KW-0732">Signal</keyword>
<sequence length="284" mass="31802">MTFNVTAGWIRSSKEIPRSVEVSHCIPAPECGDTAAIKLKVSAGTEEQRSRGLTRATMEFGMLTLFALFSSLPGGLSLVPKGACLLRVDEGPCRGQIERYFYNTITQKCEVFYYGGCHGNANNFMSFQKCQKTCFRIPKVPQICRFPKEEGHCRALFPSYFFNMSTMQCEPFSYGGCGGNSNRFRDLTSCMDFCSPQKSVPILCLDPLDKGKCSASMRRFYYNKATKTCEEFAYSGCGGSSNNFVSRESCEDVCLKGAKKHTGLKGRDRLMKRNKKTRFMAFRG</sequence>
<evidence type="ECO:0000256" key="10">
    <source>
        <dbReference type="ARBA" id="ARBA00023180"/>
    </source>
</evidence>
<dbReference type="STRING" id="8090.ENSORLP00000005218"/>
<evidence type="ECO:0000313" key="16">
    <source>
        <dbReference type="Proteomes" id="UP000001038"/>
    </source>
</evidence>
<dbReference type="InterPro" id="IPR036880">
    <property type="entry name" value="Kunitz_BPTI_sf"/>
</dbReference>
<dbReference type="PANTHER" id="PTHR10083:SF374">
    <property type="entry name" value="BPTI_KUNITZ INHIBITOR DOMAIN-CONTAINING PROTEIN"/>
    <property type="match status" value="1"/>
</dbReference>
<dbReference type="GO" id="GO:0007417">
    <property type="term" value="P:central nervous system development"/>
    <property type="evidence" value="ECO:0007669"/>
    <property type="project" value="Ensembl"/>
</dbReference>
<dbReference type="FunFam" id="4.10.410.10:FF:000018">
    <property type="entry name" value="Tissue factor pathway inhibitor"/>
    <property type="match status" value="1"/>
</dbReference>
<comment type="subunit">
    <text evidence="12">Finds in a complex with ABCB1, TFPI2 and PPP2R3C; leading to the dephosphorylation of ABCB1.</text>
</comment>
<dbReference type="Pfam" id="PF00014">
    <property type="entry name" value="Kunitz_BPTI"/>
    <property type="match status" value="3"/>
</dbReference>
<dbReference type="GO" id="GO:1903706">
    <property type="term" value="P:regulation of hemopoiesis"/>
    <property type="evidence" value="ECO:0007669"/>
    <property type="project" value="Ensembl"/>
</dbReference>
<dbReference type="AlphaFoldDB" id="H2LGW5"/>
<dbReference type="PROSITE" id="PS00280">
    <property type="entry name" value="BPTI_KUNITZ_1"/>
    <property type="match status" value="2"/>
</dbReference>
<dbReference type="InterPro" id="IPR050098">
    <property type="entry name" value="TFPI/VKTCI-like"/>
</dbReference>
<dbReference type="InterPro" id="IPR020901">
    <property type="entry name" value="Prtase_inh_Kunz-CS"/>
</dbReference>
<dbReference type="Proteomes" id="UP000001038">
    <property type="component" value="Chromosome 11"/>
</dbReference>
<evidence type="ECO:0000256" key="6">
    <source>
        <dbReference type="ARBA" id="ARBA00022737"/>
    </source>
</evidence>
<evidence type="ECO:0000256" key="2">
    <source>
        <dbReference type="ARBA" id="ARBA00022525"/>
    </source>
</evidence>
<evidence type="ECO:0000256" key="13">
    <source>
        <dbReference type="ARBA" id="ARBA00068244"/>
    </source>
</evidence>
<dbReference type="eggNOG" id="KOG4295">
    <property type="taxonomic scope" value="Eukaryota"/>
</dbReference>
<evidence type="ECO:0000256" key="3">
    <source>
        <dbReference type="ARBA" id="ARBA00022690"/>
    </source>
</evidence>
<dbReference type="PANTHER" id="PTHR10083">
    <property type="entry name" value="KUNITZ-TYPE PROTEASE INHIBITOR-RELATED"/>
    <property type="match status" value="1"/>
</dbReference>
<name>H2LGW5_ORYLA</name>
<comment type="function">
    <text evidence="11">May play a role in the regulation of plasmin-mediated matrix remodeling. Inhibits trypsin, plasmin, factor VIIa/tissue factor and weakly factor Xa. Has no effect on thrombin.</text>
</comment>
<keyword evidence="9" id="KW-1015">Disulfide bond</keyword>
<keyword evidence="16" id="KW-1185">Reference proteome</keyword>
<dbReference type="FunFam" id="4.10.410.10:FF:000011">
    <property type="entry name" value="Tissue factor pathway inhibitor"/>
    <property type="match status" value="2"/>
</dbReference>
<evidence type="ECO:0000256" key="12">
    <source>
        <dbReference type="ARBA" id="ARBA00065443"/>
    </source>
</evidence>
<dbReference type="GeneTree" id="ENSGT00940000159917"/>
<dbReference type="InterPro" id="IPR002223">
    <property type="entry name" value="Kunitz_BPTI"/>
</dbReference>
<proteinExistence type="predicted"/>
<dbReference type="GO" id="GO:0045214">
    <property type="term" value="P:sarcomere organization"/>
    <property type="evidence" value="ECO:0007669"/>
    <property type="project" value="Ensembl"/>
</dbReference>
<keyword evidence="6" id="KW-0677">Repeat</keyword>
<evidence type="ECO:0000259" key="14">
    <source>
        <dbReference type="PROSITE" id="PS50279"/>
    </source>
</evidence>
<feature type="domain" description="BPTI/Kunitz inhibitor" evidence="14">
    <location>
        <begin position="144"/>
        <end position="194"/>
    </location>
</feature>
<gene>
    <name evidence="15" type="primary">TFPI2</name>
    <name evidence="15" type="synonym">tfpi2</name>
</gene>
<organism evidence="15 16">
    <name type="scientific">Oryzias latipes</name>
    <name type="common">Japanese rice fish</name>
    <name type="synonym">Japanese killifish</name>
    <dbReference type="NCBI Taxonomy" id="8090"/>
    <lineage>
        <taxon>Eukaryota</taxon>
        <taxon>Metazoa</taxon>
        <taxon>Chordata</taxon>
        <taxon>Craniata</taxon>
        <taxon>Vertebrata</taxon>
        <taxon>Euteleostomi</taxon>
        <taxon>Actinopterygii</taxon>
        <taxon>Neopterygii</taxon>
        <taxon>Teleostei</taxon>
        <taxon>Neoteleostei</taxon>
        <taxon>Acanthomorphata</taxon>
        <taxon>Ovalentaria</taxon>
        <taxon>Atherinomorphae</taxon>
        <taxon>Beloniformes</taxon>
        <taxon>Adrianichthyidae</taxon>
        <taxon>Oryziinae</taxon>
        <taxon>Oryzias</taxon>
    </lineage>
</organism>
<dbReference type="GO" id="GO:0005615">
    <property type="term" value="C:extracellular space"/>
    <property type="evidence" value="ECO:0000318"/>
    <property type="project" value="GO_Central"/>
</dbReference>
<evidence type="ECO:0000256" key="4">
    <source>
        <dbReference type="ARBA" id="ARBA00022696"/>
    </source>
</evidence>
<dbReference type="Ensembl" id="ENSORLT00000005219.2">
    <property type="protein sequence ID" value="ENSORLP00000005218.2"/>
    <property type="gene ID" value="ENSORLG00000004168.2"/>
</dbReference>
<keyword evidence="8" id="KW-0094">Blood coagulation</keyword>
<comment type="subcellular location">
    <subcellularLocation>
        <location evidence="1">Secreted</location>
    </subcellularLocation>
</comment>
<protein>
    <recommendedName>
        <fullName evidence="13">Tissue factor pathway inhibitor 2</fullName>
    </recommendedName>
</protein>